<comment type="similarity">
    <text evidence="2">Belongs to the bacterial solute-binding protein 2 family.</text>
</comment>
<dbReference type="eggNOG" id="COG1879">
    <property type="taxonomic scope" value="Bacteria"/>
</dbReference>
<comment type="subcellular location">
    <subcellularLocation>
        <location evidence="1">Cell envelope</location>
    </subcellularLocation>
</comment>
<evidence type="ECO:0000256" key="3">
    <source>
        <dbReference type="ARBA" id="ARBA00022729"/>
    </source>
</evidence>
<dbReference type="STRING" id="1146883.BLASA_1403"/>
<dbReference type="Gene3D" id="3.40.50.2300">
    <property type="match status" value="2"/>
</dbReference>
<reference evidence="8" key="2">
    <citation type="submission" date="2012-02" db="EMBL/GenBank/DDBJ databases">
        <title>Complete genome sequence of Blastococcus saxobsidens strain DD2.</title>
        <authorList>
            <person name="Genoscope."/>
        </authorList>
    </citation>
    <scope>NUCLEOTIDE SEQUENCE [LARGE SCALE GENOMIC DNA]</scope>
    <source>
        <strain evidence="8">DD2</strain>
    </source>
</reference>
<evidence type="ECO:0000256" key="5">
    <source>
        <dbReference type="SAM" id="SignalP"/>
    </source>
</evidence>
<dbReference type="PROSITE" id="PS51257">
    <property type="entry name" value="PROKAR_LIPOPROTEIN"/>
    <property type="match status" value="1"/>
</dbReference>
<feature type="signal peptide" evidence="5">
    <location>
        <begin position="1"/>
        <end position="25"/>
    </location>
</feature>
<evidence type="ECO:0000313" key="7">
    <source>
        <dbReference type="EMBL" id="CCG02336.1"/>
    </source>
</evidence>
<dbReference type="EMBL" id="FO117623">
    <property type="protein sequence ID" value="CCG02336.1"/>
    <property type="molecule type" value="Genomic_DNA"/>
</dbReference>
<keyword evidence="8" id="KW-1185">Reference proteome</keyword>
<name>H6RJN1_BLASD</name>
<dbReference type="PANTHER" id="PTHR46847:SF1">
    <property type="entry name" value="D-ALLOSE-BINDING PERIPLASMIC PROTEIN-RELATED"/>
    <property type="match status" value="1"/>
</dbReference>
<dbReference type="Pfam" id="PF13407">
    <property type="entry name" value="Peripla_BP_4"/>
    <property type="match status" value="1"/>
</dbReference>
<accession>H6RJN1</accession>
<feature type="region of interest" description="Disordered" evidence="4">
    <location>
        <begin position="357"/>
        <end position="377"/>
    </location>
</feature>
<dbReference type="SUPFAM" id="SSF53822">
    <property type="entry name" value="Periplasmic binding protein-like I"/>
    <property type="match status" value="1"/>
</dbReference>
<evidence type="ECO:0000313" key="8">
    <source>
        <dbReference type="Proteomes" id="UP000007517"/>
    </source>
</evidence>
<feature type="domain" description="Periplasmic binding protein" evidence="6">
    <location>
        <begin position="98"/>
        <end position="349"/>
    </location>
</feature>
<dbReference type="Proteomes" id="UP000007517">
    <property type="component" value="Chromosome"/>
</dbReference>
<dbReference type="InterPro" id="IPR025997">
    <property type="entry name" value="SBP_2_dom"/>
</dbReference>
<dbReference type="OrthoDB" id="9800520at2"/>
<reference evidence="7 8" key="1">
    <citation type="journal article" date="2012" name="J. Bacteriol.">
        <title>Genome Sequence of Blastococcus saxobsidens DD2, a Stone-Inhabiting Bacterium.</title>
        <authorList>
            <person name="Chouaia B."/>
            <person name="Crotti E."/>
            <person name="Brusetti L."/>
            <person name="Daffonchio D."/>
            <person name="Essoussi I."/>
            <person name="Nouioui I."/>
            <person name="Sbissi I."/>
            <person name="Ghodhbane-Gtari F."/>
            <person name="Gtari M."/>
            <person name="Vacherie B."/>
            <person name="Barbe V."/>
            <person name="Medigue C."/>
            <person name="Gury J."/>
            <person name="Pujic P."/>
            <person name="Normand P."/>
        </authorList>
    </citation>
    <scope>NUCLEOTIDE SEQUENCE [LARGE SCALE GENOMIC DNA]</scope>
    <source>
        <strain evidence="7 8">DD2</strain>
    </source>
</reference>
<gene>
    <name evidence="7" type="ordered locus">BLASA_1403</name>
</gene>
<feature type="chain" id="PRO_5038433017" description="Periplasmic binding protein domain-containing protein" evidence="5">
    <location>
        <begin position="26"/>
        <end position="377"/>
    </location>
</feature>
<keyword evidence="3 5" id="KW-0732">Signal</keyword>
<organism evidence="7 8">
    <name type="scientific">Blastococcus saxobsidens (strain DD2)</name>
    <dbReference type="NCBI Taxonomy" id="1146883"/>
    <lineage>
        <taxon>Bacteria</taxon>
        <taxon>Bacillati</taxon>
        <taxon>Actinomycetota</taxon>
        <taxon>Actinomycetes</taxon>
        <taxon>Geodermatophilales</taxon>
        <taxon>Geodermatophilaceae</taxon>
        <taxon>Blastococcus</taxon>
    </lineage>
</organism>
<dbReference type="GO" id="GO:0030246">
    <property type="term" value="F:carbohydrate binding"/>
    <property type="evidence" value="ECO:0007669"/>
    <property type="project" value="UniProtKB-ARBA"/>
</dbReference>
<evidence type="ECO:0000256" key="2">
    <source>
        <dbReference type="ARBA" id="ARBA00007639"/>
    </source>
</evidence>
<evidence type="ECO:0000256" key="4">
    <source>
        <dbReference type="SAM" id="MobiDB-lite"/>
    </source>
</evidence>
<dbReference type="AlphaFoldDB" id="H6RJN1"/>
<dbReference type="HOGENOM" id="CLU_732924_0_0_11"/>
<dbReference type="GO" id="GO:0030313">
    <property type="term" value="C:cell envelope"/>
    <property type="evidence" value="ECO:0007669"/>
    <property type="project" value="UniProtKB-SubCell"/>
</dbReference>
<dbReference type="InterPro" id="IPR028082">
    <property type="entry name" value="Peripla_BP_I"/>
</dbReference>
<evidence type="ECO:0000259" key="6">
    <source>
        <dbReference type="Pfam" id="PF13407"/>
    </source>
</evidence>
<dbReference type="PANTHER" id="PTHR46847">
    <property type="entry name" value="D-ALLOSE-BINDING PERIPLASMIC PROTEIN-RELATED"/>
    <property type="match status" value="1"/>
</dbReference>
<evidence type="ECO:0000256" key="1">
    <source>
        <dbReference type="ARBA" id="ARBA00004196"/>
    </source>
</evidence>
<proteinExistence type="inferred from homology"/>
<sequence>MRRAALVTGVAGVLAFTVACSPSTANSTDDAAAVDSTKIDEFLLPPEDAESFAAEPGTPVTAPIQGGTVSLPYTHVLPLPDGPIGDPEKTYTFCFSQALTGSTWAVAQQESVMIEAARHPNVKVLYYNTNNDPLKQVADLESCLAQKVDAFLIWPHSVEPLTPEIEKLNQAGQVVIGMERTVATRDYDTWIYLDHRKATADMAEAIGEQLGGKGTVVETDGALGSSPQILWRTLLAQNLREKYPDIKVEYTAPTDYSRGQGYKVALDFLQSRQGEEIDAWFTQYSEIGFGVAQALEDYDRTDIPHFTVVDGKVATQAAIDGTFFAISPWTPIHGDVALRAAIYHLTGEEVPHDLALGQPPLITPETAPGELQRTWPG</sequence>
<dbReference type="KEGG" id="bsd:BLASA_1403"/>
<protein>
    <recommendedName>
        <fullName evidence="6">Periplasmic binding protein domain-containing protein</fullName>
    </recommendedName>
</protein>